<evidence type="ECO:0000256" key="1">
    <source>
        <dbReference type="SAM" id="Phobius"/>
    </source>
</evidence>
<keyword evidence="1" id="KW-0472">Membrane</keyword>
<organism evidence="2 3">
    <name type="scientific">Alkalibacterium kapii</name>
    <dbReference type="NCBI Taxonomy" id="426704"/>
    <lineage>
        <taxon>Bacteria</taxon>
        <taxon>Bacillati</taxon>
        <taxon>Bacillota</taxon>
        <taxon>Bacilli</taxon>
        <taxon>Lactobacillales</taxon>
        <taxon>Carnobacteriaceae</taxon>
        <taxon>Alkalibacterium</taxon>
    </lineage>
</organism>
<reference evidence="2 3" key="1">
    <citation type="submission" date="2019-07" db="EMBL/GenBank/DDBJ databases">
        <title>Whole genome shotgun sequence of Alkalibacterium kapii NBRC 103247.</title>
        <authorList>
            <person name="Hosoyama A."/>
            <person name="Uohara A."/>
            <person name="Ohji S."/>
            <person name="Ichikawa N."/>
        </authorList>
    </citation>
    <scope>NUCLEOTIDE SEQUENCE [LARGE SCALE GENOMIC DNA]</scope>
    <source>
        <strain evidence="2 3">NBRC 103247</strain>
    </source>
</reference>
<feature type="transmembrane region" description="Helical" evidence="1">
    <location>
        <begin position="12"/>
        <end position="34"/>
    </location>
</feature>
<comment type="caution">
    <text evidence="2">The sequence shown here is derived from an EMBL/GenBank/DDBJ whole genome shotgun (WGS) entry which is preliminary data.</text>
</comment>
<dbReference type="Proteomes" id="UP000321662">
    <property type="component" value="Unassembled WGS sequence"/>
</dbReference>
<evidence type="ECO:0000313" key="3">
    <source>
        <dbReference type="Proteomes" id="UP000321662"/>
    </source>
</evidence>
<sequence>MLSTDGDVLSNAVYRVLATFAGVVVAFIINQLVLPPNYEEKLFHTTNQVTDDLTRFIRVNLRKNSQHSLMRTDLKSIEQSIKEMKRLLSFLKDSEWQPFVRKRDHSFKRTLVVYRQFIRTTEAAYFLVRTLHESENVYNHFPEDLRILLRERLETLMSAHEQIILKWNGRVLPKDVNFIAYKSDLRKKFMHSFFNEASLESYLENDYGQSNAVIHLMSSVLEYEEQLQHLNKLISSFKTNHPENHSDIRSLH</sequence>
<dbReference type="AlphaFoldDB" id="A0A511ARN1"/>
<dbReference type="EMBL" id="BJUY01000004">
    <property type="protein sequence ID" value="GEK90864.1"/>
    <property type="molecule type" value="Genomic_DNA"/>
</dbReference>
<keyword evidence="1" id="KW-0812">Transmembrane</keyword>
<keyword evidence="1" id="KW-1133">Transmembrane helix</keyword>
<evidence type="ECO:0000313" key="2">
    <source>
        <dbReference type="EMBL" id="GEK90864.1"/>
    </source>
</evidence>
<name>A0A511ARN1_9LACT</name>
<proteinExistence type="predicted"/>
<accession>A0A511ARN1</accession>
<gene>
    <name evidence="2" type="ORF">AKA01nite_04860</name>
</gene>
<protein>
    <submittedName>
        <fullName evidence="2">Uncharacterized protein</fullName>
    </submittedName>
</protein>
<keyword evidence="3" id="KW-1185">Reference proteome</keyword>